<accession>G7VT26</accession>
<dbReference type="OrthoDB" id="343110at2"/>
<dbReference type="AlphaFoldDB" id="G7VT26"/>
<reference evidence="1 2" key="3">
    <citation type="journal article" date="2012" name="J. Bacteriol.">
        <title>Genome Sequence of Paenibacillus terrae HPL-003, a Xylanase-Producing Bacterium Isolated from Soil Found in Forest Residue.</title>
        <authorList>
            <person name="Shin S.H."/>
            <person name="Kim S."/>
            <person name="Kim J.Y."/>
            <person name="Song H.Y."/>
            <person name="Cho S.J."/>
            <person name="Kim D.R."/>
            <person name="Lee K.I."/>
            <person name="Lim H.K."/>
            <person name="Park N.J."/>
            <person name="Hwang I.T."/>
            <person name="Yang K.S."/>
        </authorList>
    </citation>
    <scope>NUCLEOTIDE SEQUENCE [LARGE SCALE GENOMIC DNA]</scope>
    <source>
        <strain evidence="1 2">HPL-003</strain>
    </source>
</reference>
<proteinExistence type="predicted"/>
<dbReference type="KEGG" id="pta:HPL003_03315"/>
<sequence length="67" mass="7842">MTEAVKRNEASKDDLYKHVAELYDYLLEAQNKRSWWEPDEGGTQVHIVIGDSFVSLTPEERERMAEE</sequence>
<dbReference type="RefSeq" id="WP_014278222.1">
    <property type="nucleotide sequence ID" value="NC_016641.1"/>
</dbReference>
<gene>
    <name evidence="1" type="ordered locus">HPL003_03315</name>
</gene>
<dbReference type="Proteomes" id="UP000005876">
    <property type="component" value="Chromosome"/>
</dbReference>
<name>G7VT26_PAETH</name>
<reference key="2">
    <citation type="submission" date="2011-11" db="EMBL/GenBank/DDBJ databases">
        <authorList>
            <person name="Shin S.H."/>
            <person name="Kim S."/>
            <person name="Kim J.Y."/>
        </authorList>
    </citation>
    <scope>NUCLEOTIDE SEQUENCE</scope>
    <source>
        <strain>HPL-003</strain>
    </source>
</reference>
<protein>
    <submittedName>
        <fullName evidence="1">Uncharacterized protein</fullName>
    </submittedName>
</protein>
<dbReference type="HOGENOM" id="CLU_2808444_0_0_9"/>
<reference evidence="2" key="1">
    <citation type="submission" date="2011-11" db="EMBL/GenBank/DDBJ databases">
        <title>Complete sequence of Paenibacillus terrae HPL-003.</title>
        <authorList>
            <person name="Shin S.H."/>
            <person name="Kim S."/>
            <person name="Kim J.Y."/>
        </authorList>
    </citation>
    <scope>NUCLEOTIDE SEQUENCE [LARGE SCALE GENOMIC DNA]</scope>
    <source>
        <strain evidence="2">HPL-003</strain>
    </source>
</reference>
<organism evidence="1 2">
    <name type="scientific">Paenibacillus terrae (strain HPL-003)</name>
    <dbReference type="NCBI Taxonomy" id="985665"/>
    <lineage>
        <taxon>Bacteria</taxon>
        <taxon>Bacillati</taxon>
        <taxon>Bacillota</taxon>
        <taxon>Bacilli</taxon>
        <taxon>Bacillales</taxon>
        <taxon>Paenibacillaceae</taxon>
        <taxon>Paenibacillus</taxon>
    </lineage>
</organism>
<evidence type="ECO:0000313" key="1">
    <source>
        <dbReference type="EMBL" id="AET57441.1"/>
    </source>
</evidence>
<dbReference type="EMBL" id="CP003107">
    <property type="protein sequence ID" value="AET57441.1"/>
    <property type="molecule type" value="Genomic_DNA"/>
</dbReference>
<evidence type="ECO:0000313" key="2">
    <source>
        <dbReference type="Proteomes" id="UP000005876"/>
    </source>
</evidence>